<dbReference type="EMBL" id="CP063164">
    <property type="protein sequence ID" value="QOR61019.1"/>
    <property type="molecule type" value="Genomic_DNA"/>
</dbReference>
<evidence type="ECO:0000313" key="3">
    <source>
        <dbReference type="Proteomes" id="UP000595074"/>
    </source>
</evidence>
<name>A0A7M1S2P5_9BACT</name>
<dbReference type="RefSeq" id="WP_197547690.1">
    <property type="nucleotide sequence ID" value="NZ_CP063164.1"/>
</dbReference>
<evidence type="ECO:0000256" key="1">
    <source>
        <dbReference type="SAM" id="Phobius"/>
    </source>
</evidence>
<keyword evidence="1" id="KW-1133">Transmembrane helix</keyword>
<proteinExistence type="predicted"/>
<reference evidence="2 3" key="1">
    <citation type="submission" date="2020-10" db="EMBL/GenBank/DDBJ databases">
        <title>The genome of sulfurovum sp.</title>
        <authorList>
            <person name="Xie S."/>
            <person name="Shao Z."/>
            <person name="Jiang L."/>
        </authorList>
    </citation>
    <scope>NUCLEOTIDE SEQUENCE [LARGE SCALE GENOMIC DNA]</scope>
    <source>
        <strain evidence="2 3">ST-419</strain>
    </source>
</reference>
<keyword evidence="3" id="KW-1185">Reference proteome</keyword>
<dbReference type="KEGG" id="sinu:IMZ28_06000"/>
<feature type="transmembrane region" description="Helical" evidence="1">
    <location>
        <begin position="33"/>
        <end position="50"/>
    </location>
</feature>
<protein>
    <submittedName>
        <fullName evidence="2">Uncharacterized protein</fullName>
    </submittedName>
</protein>
<keyword evidence="1" id="KW-0472">Membrane</keyword>
<dbReference type="AlphaFoldDB" id="A0A7M1S2P5"/>
<dbReference type="Proteomes" id="UP000595074">
    <property type="component" value="Chromosome"/>
</dbReference>
<feature type="transmembrane region" description="Helical" evidence="1">
    <location>
        <begin position="7"/>
        <end position="27"/>
    </location>
</feature>
<gene>
    <name evidence="2" type="ORF">IMZ28_06000</name>
</gene>
<sequence length="183" mass="20900">MTNTNRHILRTLLIVDGLLIFVSAAFFTMDILLNTQIGFLSATLVMIGSMKSYRRMVDARVENELITTDIDKDVIDKLEDPHDLYSEEIKEEPVEDVRAAIKEEKARFKANRRSLFEVLKDTKAALSLYRIGAYFVLVLGFLYLNRHGLLDMPSYLFSLGLPPLIIVTLLVRNKAVYSEDSLK</sequence>
<evidence type="ECO:0000313" key="2">
    <source>
        <dbReference type="EMBL" id="QOR61019.1"/>
    </source>
</evidence>
<feature type="transmembrane region" description="Helical" evidence="1">
    <location>
        <begin position="128"/>
        <end position="146"/>
    </location>
</feature>
<keyword evidence="1" id="KW-0812">Transmembrane</keyword>
<feature type="transmembrane region" description="Helical" evidence="1">
    <location>
        <begin position="152"/>
        <end position="171"/>
    </location>
</feature>
<organism evidence="2 3">
    <name type="scientific">Sulfurovum indicum</name>
    <dbReference type="NCBI Taxonomy" id="2779528"/>
    <lineage>
        <taxon>Bacteria</taxon>
        <taxon>Pseudomonadati</taxon>
        <taxon>Campylobacterota</taxon>
        <taxon>Epsilonproteobacteria</taxon>
        <taxon>Campylobacterales</taxon>
        <taxon>Sulfurovaceae</taxon>
        <taxon>Sulfurovum</taxon>
    </lineage>
</organism>
<accession>A0A7M1S2P5</accession>